<proteinExistence type="predicted"/>
<gene>
    <name evidence="2" type="ORF">PL11_001920</name>
</gene>
<reference evidence="2 3" key="1">
    <citation type="journal article" date="2015" name="Genome Announc.">
        <title>Genome Sequence of Lactobacillus curieae CCTCC M 2011381T, a Novel Producer of Gamma-aminobutyric Acid.</title>
        <authorList>
            <person name="Wang Y."/>
            <person name="Wang Y."/>
            <person name="Lang C."/>
            <person name="Wei D."/>
            <person name="Xu P."/>
            <person name="Xie J."/>
        </authorList>
    </citation>
    <scope>NUCLEOTIDE SEQUENCE [LARGE SCALE GENOMIC DNA]</scope>
    <source>
        <strain evidence="2 3">CCTCC M 2011381</strain>
    </source>
</reference>
<dbReference type="AlphaFoldDB" id="A0A1S6QGL9"/>
<dbReference type="EMBL" id="CP018906">
    <property type="protein sequence ID" value="AQW20757.1"/>
    <property type="molecule type" value="Genomic_DNA"/>
</dbReference>
<evidence type="ECO:0000256" key="1">
    <source>
        <dbReference type="SAM" id="SignalP"/>
    </source>
</evidence>
<protein>
    <submittedName>
        <fullName evidence="2">Uncharacterized protein</fullName>
    </submittedName>
</protein>
<dbReference type="KEGG" id="lcu:PL11_001920"/>
<evidence type="ECO:0000313" key="2">
    <source>
        <dbReference type="EMBL" id="AQW20757.1"/>
    </source>
</evidence>
<keyword evidence="3" id="KW-1185">Reference proteome</keyword>
<feature type="chain" id="PRO_5039486248" evidence="1">
    <location>
        <begin position="22"/>
        <end position="142"/>
    </location>
</feature>
<dbReference type="OrthoDB" id="2319003at2"/>
<dbReference type="RefSeq" id="WP_035165955.1">
    <property type="nucleotide sequence ID" value="NZ_CP018906.1"/>
</dbReference>
<organism evidence="2 3">
    <name type="scientific">Lentilactobacillus curieae</name>
    <dbReference type="NCBI Taxonomy" id="1138822"/>
    <lineage>
        <taxon>Bacteria</taxon>
        <taxon>Bacillati</taxon>
        <taxon>Bacillota</taxon>
        <taxon>Bacilli</taxon>
        <taxon>Lactobacillales</taxon>
        <taxon>Lactobacillaceae</taxon>
        <taxon>Lentilactobacillus</taxon>
    </lineage>
</organism>
<accession>A0A1S6QGL9</accession>
<feature type="signal peptide" evidence="1">
    <location>
        <begin position="1"/>
        <end position="21"/>
    </location>
</feature>
<name>A0A1S6QGL9_9LACO</name>
<dbReference type="eggNOG" id="ENOG5031IYW">
    <property type="taxonomic scope" value="Bacteria"/>
</dbReference>
<dbReference type="Proteomes" id="UP000030361">
    <property type="component" value="Chromosome"/>
</dbReference>
<sequence>MKKLKLLVLTFAVVLSLTTVAGQIDAQAKVVTVPTSLRGRWFSKGSYGTQFIKMTKYTFYVADYVNGRKQSGSWGVSGRRYISGTKIPTLYRSSHKTPKGYWKIGAAHSDGVWYLKRVHHNGRVALRSWSPYGNSISYYYHR</sequence>
<evidence type="ECO:0000313" key="3">
    <source>
        <dbReference type="Proteomes" id="UP000030361"/>
    </source>
</evidence>
<keyword evidence="1" id="KW-0732">Signal</keyword>